<gene>
    <name evidence="1" type="ORF">H3L94_03700</name>
</gene>
<dbReference type="RefSeq" id="WP_182122706.1">
    <property type="nucleotide sequence ID" value="NZ_CP059567.1"/>
</dbReference>
<evidence type="ECO:0000313" key="1">
    <source>
        <dbReference type="EMBL" id="QMT41148.1"/>
    </source>
</evidence>
<organism evidence="1 2">
    <name type="scientific">Neisseria shayeganii</name>
    <dbReference type="NCBI Taxonomy" id="607712"/>
    <lineage>
        <taxon>Bacteria</taxon>
        <taxon>Pseudomonadati</taxon>
        <taxon>Pseudomonadota</taxon>
        <taxon>Betaproteobacteria</taxon>
        <taxon>Neisseriales</taxon>
        <taxon>Neisseriaceae</taxon>
        <taxon>Neisseria</taxon>
    </lineage>
</organism>
<sequence length="103" mass="11425">MPQSCEKVFRDYAALSEEAKGKLKPDKYTSFGGDFNSLSSGGFDAMLEKAGGDVDTALTTWRKRNDADYADTVNMQSKERAELKMEGRAQTCSEWQAKLDAVK</sequence>
<dbReference type="KEGG" id="nsg:H3L94_03700"/>
<proteinExistence type="predicted"/>
<reference evidence="1 2" key="1">
    <citation type="submission" date="2020-07" db="EMBL/GenBank/DDBJ databases">
        <title>Genomic diversity of species in the Neisseriaceae family.</title>
        <authorList>
            <person name="Vincent A.T."/>
            <person name="Bernet E."/>
            <person name="Veyrier F.J."/>
        </authorList>
    </citation>
    <scope>NUCLEOTIDE SEQUENCE [LARGE SCALE GENOMIC DNA]</scope>
    <source>
        <strain evidence="1 2">DSM 22244</strain>
    </source>
</reference>
<dbReference type="AlphaFoldDB" id="A0A7D7S8T4"/>
<dbReference type="EMBL" id="CP059567">
    <property type="protein sequence ID" value="QMT41148.1"/>
    <property type="molecule type" value="Genomic_DNA"/>
</dbReference>
<name>A0A7D7S8T4_9NEIS</name>
<accession>A0A7D7S8T4</accession>
<evidence type="ECO:0000313" key="2">
    <source>
        <dbReference type="Proteomes" id="UP000514752"/>
    </source>
</evidence>
<protein>
    <submittedName>
        <fullName evidence="1">Uncharacterized protein</fullName>
    </submittedName>
</protein>
<dbReference type="Proteomes" id="UP000514752">
    <property type="component" value="Chromosome"/>
</dbReference>